<feature type="transmembrane region" description="Helical" evidence="17">
    <location>
        <begin position="57"/>
        <end position="80"/>
    </location>
</feature>
<evidence type="ECO:0000256" key="14">
    <source>
        <dbReference type="ARBA" id="ARBA00023128"/>
    </source>
</evidence>
<evidence type="ECO:0000256" key="7">
    <source>
        <dbReference type="ARBA" id="ARBA00022692"/>
    </source>
</evidence>
<keyword evidence="11 17" id="KW-1133">Transmembrane helix</keyword>
<keyword evidence="13 17" id="KW-0830">Ubiquinone</keyword>
<protein>
    <recommendedName>
        <fullName evidence="4 17">NADH-ubiquinone oxidoreductase chain 2</fullName>
        <ecNumber evidence="3 17">7.1.1.2</ecNumber>
    </recommendedName>
</protein>
<feature type="transmembrane region" description="Helical" evidence="17">
    <location>
        <begin position="127"/>
        <end position="145"/>
    </location>
</feature>
<dbReference type="AlphaFoldDB" id="D3H5Z1"/>
<comment type="similarity">
    <text evidence="2 17">Belongs to the complex I subunit 2 family.</text>
</comment>
<evidence type="ECO:0000256" key="6">
    <source>
        <dbReference type="ARBA" id="ARBA00022660"/>
    </source>
</evidence>
<dbReference type="Pfam" id="PF06444">
    <property type="entry name" value="NADH_dehy_S2_C"/>
    <property type="match status" value="1"/>
</dbReference>
<keyword evidence="8 17" id="KW-0999">Mitochondrion inner membrane</keyword>
<keyword evidence="15 17" id="KW-0472">Membrane</keyword>
<dbReference type="Pfam" id="PF00361">
    <property type="entry name" value="Proton_antipo_M"/>
    <property type="match status" value="1"/>
</dbReference>
<feature type="domain" description="NADH dehydrogenase subunit 2 C-terminal" evidence="19">
    <location>
        <begin position="290"/>
        <end position="344"/>
    </location>
</feature>
<dbReference type="PANTHER" id="PTHR46552">
    <property type="entry name" value="NADH-UBIQUINONE OXIDOREDUCTASE CHAIN 2"/>
    <property type="match status" value="1"/>
</dbReference>
<proteinExistence type="inferred from homology"/>
<geneLocation type="mitochondrion" evidence="20"/>
<dbReference type="GO" id="GO:0005743">
    <property type="term" value="C:mitochondrial inner membrane"/>
    <property type="evidence" value="ECO:0007669"/>
    <property type="project" value="UniProtKB-SubCell"/>
</dbReference>
<evidence type="ECO:0000259" key="19">
    <source>
        <dbReference type="Pfam" id="PF06444"/>
    </source>
</evidence>
<dbReference type="InterPro" id="IPR050175">
    <property type="entry name" value="Complex_I_Subunit_2"/>
</dbReference>
<dbReference type="EMBL" id="FN562581">
    <property type="protein sequence ID" value="CBH40165.1"/>
    <property type="molecule type" value="Genomic_DNA"/>
</dbReference>
<evidence type="ECO:0000256" key="3">
    <source>
        <dbReference type="ARBA" id="ARBA00012944"/>
    </source>
</evidence>
<dbReference type="InterPro" id="IPR010933">
    <property type="entry name" value="NADH_DH_su2_C"/>
</dbReference>
<evidence type="ECO:0000256" key="13">
    <source>
        <dbReference type="ARBA" id="ARBA00023075"/>
    </source>
</evidence>
<accession>D3H5Z1</accession>
<keyword evidence="5" id="KW-0813">Transport</keyword>
<reference evidence="20" key="1">
    <citation type="journal article" date="2010" name="Mol. Phylogenet. Evol.">
        <title>Mitochondrial genome evolution in Ophiuroidea, Echinoidea, and Holothuroidea: Insights in phylogenetic relationships of Echinodermata.</title>
        <authorList>
            <person name="Perseke M."/>
            <person name="Bernhard D."/>
            <person name="Fritzsch G."/>
            <person name="Bruemmer F."/>
            <person name="Stadler P.F."/>
            <person name="Schlegel M."/>
        </authorList>
    </citation>
    <scope>NUCLEOTIDE SEQUENCE</scope>
</reference>
<evidence type="ECO:0000256" key="10">
    <source>
        <dbReference type="ARBA" id="ARBA00022982"/>
    </source>
</evidence>
<dbReference type="GO" id="GO:0006120">
    <property type="term" value="P:mitochondrial electron transport, NADH to ubiquinone"/>
    <property type="evidence" value="ECO:0007669"/>
    <property type="project" value="InterPro"/>
</dbReference>
<evidence type="ECO:0000256" key="11">
    <source>
        <dbReference type="ARBA" id="ARBA00022989"/>
    </source>
</evidence>
<feature type="transmembrane region" description="Helical" evidence="17">
    <location>
        <begin position="92"/>
        <end position="115"/>
    </location>
</feature>
<evidence type="ECO:0000256" key="2">
    <source>
        <dbReference type="ARBA" id="ARBA00007012"/>
    </source>
</evidence>
<evidence type="ECO:0000256" key="1">
    <source>
        <dbReference type="ARBA" id="ARBA00004448"/>
    </source>
</evidence>
<evidence type="ECO:0000256" key="15">
    <source>
        <dbReference type="ARBA" id="ARBA00023136"/>
    </source>
</evidence>
<organism evidence="20">
    <name type="scientific">Echinocardium cordatum</name>
    <name type="common">Common heart urchin</name>
    <name type="synonym">Echinus cordatum</name>
    <dbReference type="NCBI Taxonomy" id="39298"/>
    <lineage>
        <taxon>Eukaryota</taxon>
        <taxon>Metazoa</taxon>
        <taxon>Echinodermata</taxon>
        <taxon>Eleutherozoa</taxon>
        <taxon>Echinozoa</taxon>
        <taxon>Echinoidea</taxon>
        <taxon>Euechinoidea</taxon>
        <taxon>Atelostomata</taxon>
        <taxon>Spatangoida</taxon>
        <taxon>Loveniidae</taxon>
        <taxon>Echinocardium</taxon>
    </lineage>
</organism>
<gene>
    <name evidence="20" type="primary">NADH2</name>
</gene>
<evidence type="ECO:0000256" key="16">
    <source>
        <dbReference type="ARBA" id="ARBA00049551"/>
    </source>
</evidence>
<feature type="transmembrane region" description="Helical" evidence="17">
    <location>
        <begin position="328"/>
        <end position="351"/>
    </location>
</feature>
<dbReference type="PANTHER" id="PTHR46552:SF1">
    <property type="entry name" value="NADH-UBIQUINONE OXIDOREDUCTASE CHAIN 2"/>
    <property type="match status" value="1"/>
</dbReference>
<dbReference type="PRINTS" id="PR01436">
    <property type="entry name" value="NADHDHGNASE2"/>
</dbReference>
<feature type="transmembrane region" description="Helical" evidence="17">
    <location>
        <begin position="202"/>
        <end position="224"/>
    </location>
</feature>
<dbReference type="GO" id="GO:0008137">
    <property type="term" value="F:NADH dehydrogenase (ubiquinone) activity"/>
    <property type="evidence" value="ECO:0007669"/>
    <property type="project" value="UniProtKB-EC"/>
</dbReference>
<dbReference type="InterPro" id="IPR001750">
    <property type="entry name" value="ND/Mrp_TM"/>
</dbReference>
<evidence type="ECO:0000256" key="5">
    <source>
        <dbReference type="ARBA" id="ARBA00022448"/>
    </source>
</evidence>
<evidence type="ECO:0000256" key="4">
    <source>
        <dbReference type="ARBA" id="ARBA00021008"/>
    </source>
</evidence>
<feature type="domain" description="NADH:quinone oxidoreductase/Mrp antiporter transmembrane" evidence="18">
    <location>
        <begin position="23"/>
        <end position="285"/>
    </location>
</feature>
<evidence type="ECO:0000256" key="8">
    <source>
        <dbReference type="ARBA" id="ARBA00022792"/>
    </source>
</evidence>
<dbReference type="InterPro" id="IPR003917">
    <property type="entry name" value="NADH_UbQ_OxRdtase_chain2"/>
</dbReference>
<comment type="subcellular location">
    <subcellularLocation>
        <location evidence="1 17">Mitochondrion inner membrane</location>
        <topology evidence="1 17">Multi-pass membrane protein</topology>
    </subcellularLocation>
</comment>
<keyword evidence="14 17" id="KW-0496">Mitochondrion</keyword>
<evidence type="ECO:0000256" key="12">
    <source>
        <dbReference type="ARBA" id="ARBA00023027"/>
    </source>
</evidence>
<evidence type="ECO:0000256" key="17">
    <source>
        <dbReference type="RuleBase" id="RU003403"/>
    </source>
</evidence>
<name>D3H5Z1_ECHCD</name>
<comment type="catalytic activity">
    <reaction evidence="16 17">
        <text>a ubiquinone + NADH + 5 H(+)(in) = a ubiquinol + NAD(+) + 4 H(+)(out)</text>
        <dbReference type="Rhea" id="RHEA:29091"/>
        <dbReference type="Rhea" id="RHEA-COMP:9565"/>
        <dbReference type="Rhea" id="RHEA-COMP:9566"/>
        <dbReference type="ChEBI" id="CHEBI:15378"/>
        <dbReference type="ChEBI" id="CHEBI:16389"/>
        <dbReference type="ChEBI" id="CHEBI:17976"/>
        <dbReference type="ChEBI" id="CHEBI:57540"/>
        <dbReference type="ChEBI" id="CHEBI:57945"/>
        <dbReference type="EC" id="7.1.1.2"/>
    </reaction>
</comment>
<keyword evidence="7 17" id="KW-0812">Transmembrane</keyword>
<evidence type="ECO:0000256" key="9">
    <source>
        <dbReference type="ARBA" id="ARBA00022967"/>
    </source>
</evidence>
<feature type="transmembrane region" description="Helical" evidence="17">
    <location>
        <begin position="151"/>
        <end position="171"/>
    </location>
</feature>
<sequence length="352" mass="38433">MHRIISTLLLLTIALGTVIVITSENWFIIWVGLETSTLALVPLLCSNFSPRNIEATIKYFLIQAMSAALLLNGALIQAWVTGSWSVLEPVNTVTSLAVAAALAFKIGLAPCHFWLPDVLQGLPFSNGLIIATWQKIAPLILVFSINELTLTNLVLTASIISVLVGGWGGLNQTQMRKILAFSSIGNMGWIVATSTYSYNTALAMLLIYLIINTTIFLILDFLNVSTLGHLNIVAQLSPISIVLIILTTLSLGGLPPLTGFMLKFFSLYVLINNNSILISFPLILGALLSLFFYLRISFNTSLILFPHHIITLTSWRNSNSIKEIPIKAWLISCLFIGGTATMPLALSLYIIT</sequence>
<dbReference type="EC" id="7.1.1.2" evidence="3 17"/>
<keyword evidence="9 17" id="KW-1278">Translocase</keyword>
<feature type="transmembrane region" description="Helical" evidence="17">
    <location>
        <begin position="26"/>
        <end position="45"/>
    </location>
</feature>
<evidence type="ECO:0000313" key="20">
    <source>
        <dbReference type="EMBL" id="CBH40165.1"/>
    </source>
</evidence>
<evidence type="ECO:0000259" key="18">
    <source>
        <dbReference type="Pfam" id="PF00361"/>
    </source>
</evidence>
<feature type="transmembrane region" description="Helical" evidence="17">
    <location>
        <begin position="275"/>
        <end position="294"/>
    </location>
</feature>
<feature type="transmembrane region" description="Helical" evidence="17">
    <location>
        <begin position="236"/>
        <end position="255"/>
    </location>
</feature>
<keyword evidence="6 17" id="KW-0679">Respiratory chain</keyword>
<keyword evidence="10 17" id="KW-0249">Electron transport</keyword>
<keyword evidence="12 17" id="KW-0520">NAD</keyword>
<comment type="function">
    <text evidence="17">Core subunit of the mitochondrial membrane respiratory chain NADH dehydrogenase (Complex I) which catalyzes electron transfer from NADH through the respiratory chain, using ubiquinone as an electron acceptor. Essential for the catalytic activity and assembly of complex I.</text>
</comment>